<evidence type="ECO:0000313" key="6">
    <source>
        <dbReference type="RefSeq" id="XP_070470684.1"/>
    </source>
</evidence>
<feature type="region of interest" description="Disordered" evidence="2">
    <location>
        <begin position="843"/>
        <end position="896"/>
    </location>
</feature>
<keyword evidence="1" id="KW-0175">Coiled coil</keyword>
<feature type="compositionally biased region" description="Basic and acidic residues" evidence="2">
    <location>
        <begin position="1095"/>
        <end position="1112"/>
    </location>
</feature>
<accession>A0ABM4P0G9</accession>
<dbReference type="GeneID" id="103551361"/>
<dbReference type="InterPro" id="IPR031809">
    <property type="entry name" value="CCDC158"/>
</dbReference>
<evidence type="ECO:0000313" key="3">
    <source>
        <dbReference type="Proteomes" id="UP001652662"/>
    </source>
</evidence>
<sequence>MEPKSCESNNEDLLSSSGITSNGGSSPFFISSIRGTIIENTASAGTLTQIPFFPKYEVELDSHRKVVPYPGKEHIERVLEEYSHQVKDLQRRLNESNELHEKQKFYLRQSVIDLQTKLQEMQMERDAMVDIRRRESQSQEDLRNQLQNTVHELEAAKCLKEDMLRDSTTQIEQLRRTMLGHEGVLQEIRSILVDFEETSGKKVYEHDSMATLHFRSLGTAISKILRELDTEISYLKGRIFPVEDQLEALKSESQSKIELLLQQHQDRIEQLINEHEIEVTGLTEKASSARSQANSIQSQLEIIQEQARNQNSMYMRQLSELESTVSQLRSELREAKRMYEDKIEELEKQLVLANSELTEARTERDQFSQESGNLDDQLQKLLADLHKREKELSLEKEQNKRLWDRDTGNSITIDHLRRELDDRNMEVQRLEALLKALKSECQGQMERQMAAIQGKNESLEKVSSLTAQLESTKEMLRKVVEELTAKKMTLESSERTVSDLTASLQEKERAIEATNAEITKLRSRVDLKLQELQHLKNEGDHLRNVQTECEALKLQMAEKDKVIEILRQQIENMTQLVGQHGRTAGAMQVEKAQLEKEINDRRLELQEFKILKDKKDAKIRELEARVSDLELEKVKLVNAGSERLRAVKDIKQERDQLLNEVKTCRNELNSLTEDYDVLKRNFRNKSEEMETTTNKLKMQLKSAQSELEQTRNTLKSMEGSDGHAMKVAMGMQKQITAKRGQIDALQSKIQFLEEAMTNANKEKHFLKEEKNKLSQELSTVATEKNKMAGELEVLRSQERRLKEKVVNMEVALDKFAECQDIIQRQEQESVRLKLQHTLDVKELQGPGYTSNSSVKPRLLQSSSAARSHSNVPSSQSTASFLSQHSMKPNTLKEDPTRDLKQLLQELRSVINEEPAVPLSKTEEDGRTPSLGVSYVAVDDRVRDSVTESSLRLEMCHRSNSLRDSTEGSKSSETLSREPVTLHTGDLEDPSSCFTFTSTASPSVKNSASRSFHSSPKKSPVHSLLTSSVEDSVGSTSQYRSSKAVRSSDSVKASESQPVETTGKTCRKLQNRLESLQTLVEDLQMKNQAMSSMIRNQEKRIQKVKDQEKMLLK</sequence>
<protein>
    <submittedName>
        <fullName evidence="4 5">Coiled-coil domain-containing protein 158 isoform X2</fullName>
    </submittedName>
</protein>
<name>A0ABM4P0G9_EQUPR</name>
<feature type="coiled-coil region" evidence="1">
    <location>
        <begin position="72"/>
        <end position="99"/>
    </location>
</feature>
<evidence type="ECO:0000256" key="2">
    <source>
        <dbReference type="SAM" id="MobiDB-lite"/>
    </source>
</evidence>
<dbReference type="Pfam" id="PF15921">
    <property type="entry name" value="CCDC158"/>
    <property type="match status" value="1"/>
</dbReference>
<dbReference type="RefSeq" id="XP_070470682.1">
    <property type="nucleotide sequence ID" value="XM_070614581.1"/>
</dbReference>
<feature type="compositionally biased region" description="Polar residues" evidence="2">
    <location>
        <begin position="991"/>
        <end position="1013"/>
    </location>
</feature>
<reference evidence="4 5" key="1">
    <citation type="submission" date="2025-05" db="UniProtKB">
        <authorList>
            <consortium name="RefSeq"/>
        </authorList>
    </citation>
    <scope>IDENTIFICATION</scope>
    <source>
        <tissue evidence="4 5">Blood</tissue>
    </source>
</reference>
<feature type="coiled-coil region" evidence="1">
    <location>
        <begin position="243"/>
        <end position="828"/>
    </location>
</feature>
<feature type="compositionally biased region" description="Polar residues" evidence="2">
    <location>
        <begin position="1023"/>
        <end position="1063"/>
    </location>
</feature>
<keyword evidence="3" id="KW-1185">Reference proteome</keyword>
<evidence type="ECO:0000313" key="4">
    <source>
        <dbReference type="RefSeq" id="XP_070470682.1"/>
    </source>
</evidence>
<feature type="region of interest" description="Disordered" evidence="2">
    <location>
        <begin position="956"/>
        <end position="1065"/>
    </location>
</feature>
<dbReference type="PANTHER" id="PTHR47615:SF1">
    <property type="entry name" value="COILED-COIL DOMAIN-CONTAINING PROTEIN 158"/>
    <property type="match status" value="1"/>
</dbReference>
<dbReference type="Proteomes" id="UP001652662">
    <property type="component" value="Chromosome 3"/>
</dbReference>
<organism evidence="3 6">
    <name type="scientific">Equus przewalskii</name>
    <name type="common">Przewalski's horse</name>
    <name type="synonym">Equus caballus przewalskii</name>
    <dbReference type="NCBI Taxonomy" id="9798"/>
    <lineage>
        <taxon>Eukaryota</taxon>
        <taxon>Metazoa</taxon>
        <taxon>Chordata</taxon>
        <taxon>Craniata</taxon>
        <taxon>Vertebrata</taxon>
        <taxon>Euteleostomi</taxon>
        <taxon>Mammalia</taxon>
        <taxon>Eutheria</taxon>
        <taxon>Laurasiatheria</taxon>
        <taxon>Perissodactyla</taxon>
        <taxon>Equidae</taxon>
        <taxon>Equus</taxon>
    </lineage>
</organism>
<evidence type="ECO:0000313" key="5">
    <source>
        <dbReference type="RefSeq" id="XP_070470683.1"/>
    </source>
</evidence>
<gene>
    <name evidence="4 5 6" type="primary">CCDC158</name>
</gene>
<dbReference type="PANTHER" id="PTHR47615">
    <property type="entry name" value="COILED-COIL DOMAIN-CONTAINING PROTEIN 158"/>
    <property type="match status" value="1"/>
</dbReference>
<proteinExistence type="predicted"/>
<feature type="compositionally biased region" description="Polar residues" evidence="2">
    <location>
        <begin position="957"/>
        <end position="973"/>
    </location>
</feature>
<dbReference type="Gene3D" id="1.10.287.1490">
    <property type="match status" value="1"/>
</dbReference>
<dbReference type="RefSeq" id="XP_070470684.1">
    <property type="nucleotide sequence ID" value="XM_070614583.1"/>
</dbReference>
<feature type="region of interest" description="Disordered" evidence="2">
    <location>
        <begin position="1092"/>
        <end position="1112"/>
    </location>
</feature>
<dbReference type="RefSeq" id="XP_070470683.1">
    <property type="nucleotide sequence ID" value="XM_070614582.1"/>
</dbReference>
<evidence type="ECO:0000256" key="1">
    <source>
        <dbReference type="SAM" id="Coils"/>
    </source>
</evidence>
<feature type="compositionally biased region" description="Polar residues" evidence="2">
    <location>
        <begin position="847"/>
        <end position="888"/>
    </location>
</feature>